<dbReference type="CDD" id="cd01822">
    <property type="entry name" value="Lysophospholipase_L1_like"/>
    <property type="match status" value="1"/>
</dbReference>
<dbReference type="STRING" id="29422.Lbru_2700"/>
<evidence type="ECO:0000259" key="1">
    <source>
        <dbReference type="Pfam" id="PF13472"/>
    </source>
</evidence>
<dbReference type="Gene3D" id="3.40.50.1110">
    <property type="entry name" value="SGNH hydrolase"/>
    <property type="match status" value="1"/>
</dbReference>
<name>A0A0W0S4P5_9GAMM</name>
<keyword evidence="2" id="KW-0378">Hydrolase</keyword>
<dbReference type="Proteomes" id="UP000054742">
    <property type="component" value="Unassembled WGS sequence"/>
</dbReference>
<dbReference type="EC" id="3.1.1.1" evidence="2"/>
<dbReference type="RefSeq" id="WP_058442659.1">
    <property type="nucleotide sequence ID" value="NZ_CAAAHU010000004.1"/>
</dbReference>
<dbReference type="AlphaFoldDB" id="A0A0W0S4P5"/>
<dbReference type="PANTHER" id="PTHR30383:SF24">
    <property type="entry name" value="THIOESTERASE 1_PROTEASE 1_LYSOPHOSPHOLIPASE L1"/>
    <property type="match status" value="1"/>
</dbReference>
<reference evidence="2 3" key="1">
    <citation type="submission" date="2015-11" db="EMBL/GenBank/DDBJ databases">
        <title>Genomic analysis of 38 Legionella species identifies large and diverse effector repertoires.</title>
        <authorList>
            <person name="Burstein D."/>
            <person name="Amaro F."/>
            <person name="Zusman T."/>
            <person name="Lifshitz Z."/>
            <person name="Cohen O."/>
            <person name="Gilbert J.A."/>
            <person name="Pupko T."/>
            <person name="Shuman H.A."/>
            <person name="Segal G."/>
        </authorList>
    </citation>
    <scope>NUCLEOTIDE SEQUENCE [LARGE SCALE GENOMIC DNA]</scope>
    <source>
        <strain evidence="2 3">ATCC 43878</strain>
    </source>
</reference>
<evidence type="ECO:0000313" key="3">
    <source>
        <dbReference type="Proteomes" id="UP000054742"/>
    </source>
</evidence>
<dbReference type="PATRIC" id="fig|29422.6.peg.2866"/>
<dbReference type="GO" id="GO:0004622">
    <property type="term" value="F:phosphatidylcholine lysophospholipase activity"/>
    <property type="evidence" value="ECO:0007669"/>
    <property type="project" value="TreeGrafter"/>
</dbReference>
<keyword evidence="3" id="KW-1185">Reference proteome</keyword>
<proteinExistence type="predicted"/>
<dbReference type="InterPro" id="IPR051532">
    <property type="entry name" value="Ester_Hydrolysis_Enzymes"/>
</dbReference>
<dbReference type="GO" id="GO:0106435">
    <property type="term" value="F:carboxylesterase activity"/>
    <property type="evidence" value="ECO:0007669"/>
    <property type="project" value="UniProtKB-EC"/>
</dbReference>
<organism evidence="2 3">
    <name type="scientific">Legionella brunensis</name>
    <dbReference type="NCBI Taxonomy" id="29422"/>
    <lineage>
        <taxon>Bacteria</taxon>
        <taxon>Pseudomonadati</taxon>
        <taxon>Pseudomonadota</taxon>
        <taxon>Gammaproteobacteria</taxon>
        <taxon>Legionellales</taxon>
        <taxon>Legionellaceae</taxon>
        <taxon>Legionella</taxon>
    </lineage>
</organism>
<accession>A0A0W0S4P5</accession>
<evidence type="ECO:0000313" key="2">
    <source>
        <dbReference type="EMBL" id="KTC78408.1"/>
    </source>
</evidence>
<sequence>MKYKILSLFLLIFIIAPLYAKTILVLGDSLSAAYGIDTKEGWVTLLNSKLKENNYNYQIVNLSASGDTTRNGLSKLAHALKNYHPDIIIIELGANDGLRGLSIAEMKVNLEKMITESQKMDTKVLLIATQLPPNYGPIYLEKFANVYKELATQYQISVVPMFLEGVAGDSQLMQKDGLHPNQKAQARILANIWPTLRPLLVNSQTPKP</sequence>
<dbReference type="OrthoDB" id="9786188at2"/>
<dbReference type="InterPro" id="IPR013830">
    <property type="entry name" value="SGNH_hydro"/>
</dbReference>
<dbReference type="EMBL" id="LNXV01000033">
    <property type="protein sequence ID" value="KTC78408.1"/>
    <property type="molecule type" value="Genomic_DNA"/>
</dbReference>
<protein>
    <submittedName>
        <fullName evidence="2">Esterase TesA</fullName>
        <ecNumber evidence="2">3.1.1.1</ecNumber>
    </submittedName>
</protein>
<comment type="caution">
    <text evidence="2">The sequence shown here is derived from an EMBL/GenBank/DDBJ whole genome shotgun (WGS) entry which is preliminary data.</text>
</comment>
<feature type="domain" description="SGNH hydrolase-type esterase" evidence="1">
    <location>
        <begin position="25"/>
        <end position="186"/>
    </location>
</feature>
<dbReference type="InterPro" id="IPR036514">
    <property type="entry name" value="SGNH_hydro_sf"/>
</dbReference>
<gene>
    <name evidence="2" type="primary">tesA</name>
    <name evidence="2" type="ORF">Lbru_2700</name>
</gene>
<dbReference type="SUPFAM" id="SSF52266">
    <property type="entry name" value="SGNH hydrolase"/>
    <property type="match status" value="1"/>
</dbReference>
<dbReference type="PANTHER" id="PTHR30383">
    <property type="entry name" value="THIOESTERASE 1/PROTEASE 1/LYSOPHOSPHOLIPASE L1"/>
    <property type="match status" value="1"/>
</dbReference>
<dbReference type="Pfam" id="PF13472">
    <property type="entry name" value="Lipase_GDSL_2"/>
    <property type="match status" value="1"/>
</dbReference>